<dbReference type="GO" id="GO:0050660">
    <property type="term" value="F:flavin adenine dinucleotide binding"/>
    <property type="evidence" value="ECO:0007669"/>
    <property type="project" value="InterPro"/>
</dbReference>
<dbReference type="InterPro" id="IPR036188">
    <property type="entry name" value="FAD/NAD-bd_sf"/>
</dbReference>
<keyword evidence="9 15" id="KW-0560">Oxidoreductase</keyword>
<evidence type="ECO:0000256" key="7">
    <source>
        <dbReference type="ARBA" id="ARBA00022827"/>
    </source>
</evidence>
<evidence type="ECO:0000256" key="12">
    <source>
        <dbReference type="PIRSR" id="PIRSR000171-1"/>
    </source>
</evidence>
<keyword evidence="10" id="KW-0472">Membrane</keyword>
<feature type="domain" description="Fumarate reductase/succinate dehydrogenase flavoprotein-like C-terminal" evidence="14">
    <location>
        <begin position="441"/>
        <end position="566"/>
    </location>
</feature>
<dbReference type="eggNOG" id="COG1053">
    <property type="taxonomic scope" value="Bacteria"/>
</dbReference>
<organism evidence="15 16">
    <name type="scientific">Dethiobacter alkaliphilus AHT 1</name>
    <dbReference type="NCBI Taxonomy" id="555088"/>
    <lineage>
        <taxon>Bacteria</taxon>
        <taxon>Bacillati</taxon>
        <taxon>Bacillota</taxon>
        <taxon>Dethiobacteria</taxon>
        <taxon>Dethiobacterales</taxon>
        <taxon>Dethiobacteraceae</taxon>
        <taxon>Dethiobacter</taxon>
    </lineage>
</organism>
<evidence type="ECO:0000256" key="6">
    <source>
        <dbReference type="ARBA" id="ARBA00022630"/>
    </source>
</evidence>
<feature type="domain" description="FAD-dependent oxidoreductase 2 FAD-binding" evidence="13">
    <location>
        <begin position="8"/>
        <end position="384"/>
    </location>
</feature>
<dbReference type="GO" id="GO:0008177">
    <property type="term" value="F:succinate dehydrogenase (quinone) activity"/>
    <property type="evidence" value="ECO:0007669"/>
    <property type="project" value="UniProtKB-EC"/>
</dbReference>
<dbReference type="Proteomes" id="UP000006443">
    <property type="component" value="Unassembled WGS sequence"/>
</dbReference>
<dbReference type="RefSeq" id="WP_008514724.1">
    <property type="nucleotide sequence ID" value="NZ_ACJM01000002.1"/>
</dbReference>
<proteinExistence type="inferred from homology"/>
<evidence type="ECO:0000256" key="1">
    <source>
        <dbReference type="ARBA" id="ARBA00001974"/>
    </source>
</evidence>
<dbReference type="InterPro" id="IPR030664">
    <property type="entry name" value="SdhA/FrdA/AprA"/>
</dbReference>
<dbReference type="Gene3D" id="3.50.50.60">
    <property type="entry name" value="FAD/NAD(P)-binding domain"/>
    <property type="match status" value="1"/>
</dbReference>
<evidence type="ECO:0000256" key="11">
    <source>
        <dbReference type="ARBA" id="ARBA00049220"/>
    </source>
</evidence>
<dbReference type="Gene3D" id="4.10.80.40">
    <property type="entry name" value="succinate dehydrogenase protein domain"/>
    <property type="match status" value="1"/>
</dbReference>
<dbReference type="Gene3D" id="1.20.58.100">
    <property type="entry name" value="Fumarate reductase/succinate dehydrogenase flavoprotein-like, C-terminal domain"/>
    <property type="match status" value="1"/>
</dbReference>
<evidence type="ECO:0000259" key="13">
    <source>
        <dbReference type="Pfam" id="PF00890"/>
    </source>
</evidence>
<evidence type="ECO:0000256" key="8">
    <source>
        <dbReference type="ARBA" id="ARBA00022982"/>
    </source>
</evidence>
<evidence type="ECO:0000256" key="2">
    <source>
        <dbReference type="ARBA" id="ARBA00004170"/>
    </source>
</evidence>
<dbReference type="GO" id="GO:0033765">
    <property type="term" value="F:steroid dehydrogenase activity, acting on the CH-CH group of donors"/>
    <property type="evidence" value="ECO:0007669"/>
    <property type="project" value="UniProtKB-ARBA"/>
</dbReference>
<dbReference type="PRINTS" id="PR00368">
    <property type="entry name" value="FADPNR"/>
</dbReference>
<dbReference type="SUPFAM" id="SSF56425">
    <property type="entry name" value="Succinate dehydrogenase/fumarate reductase flavoprotein, catalytic domain"/>
    <property type="match status" value="1"/>
</dbReference>
<dbReference type="InterPro" id="IPR003953">
    <property type="entry name" value="FAD-dep_OxRdtase_2_FAD-bd"/>
</dbReference>
<dbReference type="OrthoDB" id="9806724at2"/>
<dbReference type="PANTHER" id="PTHR11632">
    <property type="entry name" value="SUCCINATE DEHYDROGENASE 2 FLAVOPROTEIN SUBUNIT"/>
    <property type="match status" value="1"/>
</dbReference>
<dbReference type="EMBL" id="ACJM01000002">
    <property type="protein sequence ID" value="EEG78665.1"/>
    <property type="molecule type" value="Genomic_DNA"/>
</dbReference>
<evidence type="ECO:0000313" key="16">
    <source>
        <dbReference type="Proteomes" id="UP000006443"/>
    </source>
</evidence>
<comment type="similarity">
    <text evidence="3">Belongs to the FAD-dependent oxidoreductase 2 family. FRD/SDH subfamily.</text>
</comment>
<comment type="cofactor">
    <cofactor evidence="1">
        <name>FAD</name>
        <dbReference type="ChEBI" id="CHEBI:57692"/>
    </cofactor>
</comment>
<dbReference type="InterPro" id="IPR014006">
    <property type="entry name" value="Succ_Dhase_FrdA_Gneg"/>
</dbReference>
<evidence type="ECO:0000313" key="15">
    <source>
        <dbReference type="EMBL" id="EEG78665.1"/>
    </source>
</evidence>
<dbReference type="Gene3D" id="3.90.700.10">
    <property type="entry name" value="Succinate dehydrogenase/fumarate reductase flavoprotein, catalytic domain"/>
    <property type="match status" value="1"/>
</dbReference>
<gene>
    <name evidence="15" type="ORF">DealDRAFT_0595</name>
</gene>
<dbReference type="SUPFAM" id="SSF51905">
    <property type="entry name" value="FAD/NAD(P)-binding domain"/>
    <property type="match status" value="1"/>
</dbReference>
<dbReference type="InterPro" id="IPR015939">
    <property type="entry name" value="Fum_Rdtase/Succ_DH_flav-like_C"/>
</dbReference>
<dbReference type="EC" id="1.3.5.1" evidence="4"/>
<evidence type="ECO:0000256" key="10">
    <source>
        <dbReference type="ARBA" id="ARBA00023136"/>
    </source>
</evidence>
<comment type="subcellular location">
    <subcellularLocation>
        <location evidence="2">Membrane</location>
        <topology evidence="2">Peripheral membrane protein</topology>
    </subcellularLocation>
</comment>
<dbReference type="InterPro" id="IPR003952">
    <property type="entry name" value="FRD_SDH_FAD_BS"/>
</dbReference>
<dbReference type="FunFam" id="3.90.700.10:FF:000001">
    <property type="entry name" value="Mitochondrial succinate dehydrogenase flavoprotein subunit"/>
    <property type="match status" value="1"/>
</dbReference>
<keyword evidence="6" id="KW-0285">Flavoprotein</keyword>
<evidence type="ECO:0000256" key="5">
    <source>
        <dbReference type="ARBA" id="ARBA00022448"/>
    </source>
</evidence>
<dbReference type="GO" id="GO:0005886">
    <property type="term" value="C:plasma membrane"/>
    <property type="evidence" value="ECO:0007669"/>
    <property type="project" value="TreeGrafter"/>
</dbReference>
<evidence type="ECO:0000259" key="14">
    <source>
        <dbReference type="Pfam" id="PF02910"/>
    </source>
</evidence>
<dbReference type="Pfam" id="PF00890">
    <property type="entry name" value="FAD_binding_2"/>
    <property type="match status" value="1"/>
</dbReference>
<dbReference type="PROSITE" id="PS00504">
    <property type="entry name" value="FRD_SDH_FAD_BINDING"/>
    <property type="match status" value="1"/>
</dbReference>
<feature type="active site" description="Proton acceptor" evidence="12">
    <location>
        <position position="278"/>
    </location>
</feature>
<dbReference type="GO" id="GO:0009061">
    <property type="term" value="P:anaerobic respiration"/>
    <property type="evidence" value="ECO:0007669"/>
    <property type="project" value="TreeGrafter"/>
</dbReference>
<reference evidence="15 16" key="1">
    <citation type="submission" date="2009-02" db="EMBL/GenBank/DDBJ databases">
        <title>Sequencing of the draft genome and assembly of Dethiobacter alkaliphilus AHT 1.</title>
        <authorList>
            <consortium name="US DOE Joint Genome Institute (JGI-PGF)"/>
            <person name="Lucas S."/>
            <person name="Copeland A."/>
            <person name="Lapidus A."/>
            <person name="Glavina del Rio T."/>
            <person name="Dalin E."/>
            <person name="Tice H."/>
            <person name="Bruce D."/>
            <person name="Goodwin L."/>
            <person name="Pitluck S."/>
            <person name="Larimer F."/>
            <person name="Land M.L."/>
            <person name="Hauser L."/>
            <person name="Muyzer G."/>
        </authorList>
    </citation>
    <scope>NUCLEOTIDE SEQUENCE [LARGE SCALE GENOMIC DNA]</scope>
    <source>
        <strain evidence="15 16">AHT 1</strain>
    </source>
</reference>
<protein>
    <recommendedName>
        <fullName evidence="4">succinate dehydrogenase</fullName>
        <ecNumber evidence="4">1.3.5.1</ecNumber>
    </recommendedName>
</protein>
<dbReference type="InterPro" id="IPR027477">
    <property type="entry name" value="Succ_DH/fumarate_Rdtase_cat_sf"/>
</dbReference>
<keyword evidence="16" id="KW-1185">Reference proteome</keyword>
<dbReference type="GO" id="GO:0009055">
    <property type="term" value="F:electron transfer activity"/>
    <property type="evidence" value="ECO:0007669"/>
    <property type="project" value="TreeGrafter"/>
</dbReference>
<dbReference type="STRING" id="555088.DealDRAFT_0595"/>
<evidence type="ECO:0000256" key="3">
    <source>
        <dbReference type="ARBA" id="ARBA00008040"/>
    </source>
</evidence>
<dbReference type="PANTHER" id="PTHR11632:SF51">
    <property type="entry name" value="SUCCINATE DEHYDROGENASE [UBIQUINONE] FLAVOPROTEIN SUBUNIT, MITOCHONDRIAL"/>
    <property type="match status" value="1"/>
</dbReference>
<dbReference type="PIRSF" id="PIRSF000171">
    <property type="entry name" value="SDHA_APRA_LASPO"/>
    <property type="match status" value="1"/>
</dbReference>
<dbReference type="Pfam" id="PF02910">
    <property type="entry name" value="Succ_DH_flav_C"/>
    <property type="match status" value="1"/>
</dbReference>
<dbReference type="NCBIfam" id="TIGR01812">
    <property type="entry name" value="sdhA_frdA_Gneg"/>
    <property type="match status" value="1"/>
</dbReference>
<sequence>MQVYEHEVLVVGSGLAGLRAAREAAEKHDVAVISRVHPVRSHSISAQGGINASLKNHAEGKDDSWEKHAFDTIKGSDYLADQDAAMIMAQDAPACVYEMEHWGTLFSRLPDGKIAQRPFGGAGFPRTCYAADRTGHHLLHTLYEQSVKHQINVYEERLVTNIATDNNLCHGLVALNMITGELEVYAAPVVIVATGGAGQIYSNSTNALINTGSGTATAYRAGAQLEDMEFIQFHPTSLYGTNILISEAARGEGGYLLNKNGERFMKKYTPQAMELGPRDIVARSIQTEIDEGRGFPGDYVHLDLTHLGKEKIMELLPGIRILAMDFAGVDPIHEPIPIQPGQHYTMGGIATNVDGHTRVKGLLAAGEAACVSVHGANRLGGNSLLDTLVFGKRAGREAINYLSKEKPRPDRKVVEGLWEKEESRLKNFLTGEGSEDYRELRDKMKQTLTEKVGIFRQENELKEAVEILADLRRRYPSVKIKNSCRQYNLELINALELEGMLNLAETVALGALGRNESRGSHSRLDFPKRDDEKWLVHTMADYTKEGPKLSDKEVTITKFTPQERKY</sequence>
<comment type="caution">
    <text evidence="15">The sequence shown here is derived from an EMBL/GenBank/DDBJ whole genome shotgun (WGS) entry which is preliminary data.</text>
</comment>
<dbReference type="SUPFAM" id="SSF46977">
    <property type="entry name" value="Succinate dehydrogenase/fumarate reductase flavoprotein C-terminal domain"/>
    <property type="match status" value="1"/>
</dbReference>
<evidence type="ECO:0000256" key="9">
    <source>
        <dbReference type="ARBA" id="ARBA00023002"/>
    </source>
</evidence>
<comment type="catalytic activity">
    <reaction evidence="11">
        <text>a quinone + succinate = fumarate + a quinol</text>
        <dbReference type="Rhea" id="RHEA:40523"/>
        <dbReference type="ChEBI" id="CHEBI:24646"/>
        <dbReference type="ChEBI" id="CHEBI:29806"/>
        <dbReference type="ChEBI" id="CHEBI:30031"/>
        <dbReference type="ChEBI" id="CHEBI:132124"/>
        <dbReference type="EC" id="1.3.5.1"/>
    </reaction>
</comment>
<keyword evidence="7" id="KW-0274">FAD</keyword>
<dbReference type="AlphaFoldDB" id="C0GDE4"/>
<keyword evidence="8" id="KW-0249">Electron transport</keyword>
<evidence type="ECO:0000256" key="4">
    <source>
        <dbReference type="ARBA" id="ARBA00012792"/>
    </source>
</evidence>
<name>C0GDE4_DETAL</name>
<dbReference type="InterPro" id="IPR037099">
    <property type="entry name" value="Fum_R/Succ_DH_flav-like_C_sf"/>
</dbReference>
<accession>C0GDE4</accession>
<keyword evidence="5" id="KW-0813">Transport</keyword>
<dbReference type="GO" id="GO:0022900">
    <property type="term" value="P:electron transport chain"/>
    <property type="evidence" value="ECO:0007669"/>
    <property type="project" value="InterPro"/>
</dbReference>